<feature type="domain" description="Solute-binding protein family 3/N-terminal" evidence="2">
    <location>
        <begin position="34"/>
        <end position="255"/>
    </location>
</feature>
<dbReference type="InterPro" id="IPR001638">
    <property type="entry name" value="Solute-binding_3/MltF_N"/>
</dbReference>
<dbReference type="Proteomes" id="UP001057520">
    <property type="component" value="Chromosome"/>
</dbReference>
<organism evidence="3 4">
    <name type="scientific">Caulobacter segnis</name>
    <dbReference type="NCBI Taxonomy" id="88688"/>
    <lineage>
        <taxon>Bacteria</taxon>
        <taxon>Pseudomonadati</taxon>
        <taxon>Pseudomonadota</taxon>
        <taxon>Alphaproteobacteria</taxon>
        <taxon>Caulobacterales</taxon>
        <taxon>Caulobacteraceae</taxon>
        <taxon>Caulobacter</taxon>
    </lineage>
</organism>
<dbReference type="PANTHER" id="PTHR35936:SF17">
    <property type="entry name" value="ARGININE-BINDING EXTRACELLULAR PROTEIN ARTP"/>
    <property type="match status" value="1"/>
</dbReference>
<dbReference type="CDD" id="cd13530">
    <property type="entry name" value="PBP2_peptides_like"/>
    <property type="match status" value="1"/>
</dbReference>
<dbReference type="Gene3D" id="3.40.190.10">
    <property type="entry name" value="Periplasmic binding protein-like II"/>
    <property type="match status" value="2"/>
</dbReference>
<dbReference type="SUPFAM" id="SSF53850">
    <property type="entry name" value="Periplasmic binding protein-like II"/>
    <property type="match status" value="1"/>
</dbReference>
<dbReference type="PROSITE" id="PS51318">
    <property type="entry name" value="TAT"/>
    <property type="match status" value="1"/>
</dbReference>
<dbReference type="SMART" id="SM00062">
    <property type="entry name" value="PBPb"/>
    <property type="match status" value="1"/>
</dbReference>
<dbReference type="PANTHER" id="PTHR35936">
    <property type="entry name" value="MEMBRANE-BOUND LYTIC MUREIN TRANSGLYCOSYLASE F"/>
    <property type="match status" value="1"/>
</dbReference>
<evidence type="ECO:0000313" key="3">
    <source>
        <dbReference type="EMBL" id="USQ95487.1"/>
    </source>
</evidence>
<proteinExistence type="predicted"/>
<evidence type="ECO:0000259" key="2">
    <source>
        <dbReference type="SMART" id="SM00062"/>
    </source>
</evidence>
<evidence type="ECO:0000313" key="4">
    <source>
        <dbReference type="Proteomes" id="UP001057520"/>
    </source>
</evidence>
<dbReference type="InterPro" id="IPR006311">
    <property type="entry name" value="TAT_signal"/>
</dbReference>
<sequence>MNIQGHPTRRNMLAMTGAGLALSACGGKSGASGALVVGSTATGAPFSFLDIKTNQLTGAMIDIAHAVAAKAALPIRIETTTFAALVPSLTARKIDIVAAGILRTPEREKVVAFTDPVYAYGGGVVVAKAQARPIRTLSDLKGLTVGAQVGTRFVEQLALAGVADVKTYDNLGDILQDLGHGRIAAGYGDAPILAHRLRTAPNPALRLVADFEPPSREDVCLLVRKDDPALLAKLNAAIGQIKTTEIAAILAKWSL</sequence>
<gene>
    <name evidence="3" type="ORF">MZV50_23560</name>
</gene>
<keyword evidence="1" id="KW-0732">Signal</keyword>
<evidence type="ECO:0000256" key="1">
    <source>
        <dbReference type="ARBA" id="ARBA00022729"/>
    </source>
</evidence>
<reference evidence="3 4" key="1">
    <citation type="submission" date="2022-04" db="EMBL/GenBank/DDBJ databases">
        <title>Genome sequence of soybean root-associated Caulobacter segnis RL271.</title>
        <authorList>
            <person name="Longley R."/>
            <person name="Bonito G."/>
            <person name="Trigodet F."/>
            <person name="Crosson S."/>
            <person name="Fiebig A."/>
        </authorList>
    </citation>
    <scope>NUCLEOTIDE SEQUENCE [LARGE SCALE GENOMIC DNA]</scope>
    <source>
        <strain evidence="3 4">RL271</strain>
    </source>
</reference>
<name>A0ABY4ZU00_9CAUL</name>
<dbReference type="Pfam" id="PF00497">
    <property type="entry name" value="SBP_bac_3"/>
    <property type="match status" value="1"/>
</dbReference>
<dbReference type="EMBL" id="CP096040">
    <property type="protein sequence ID" value="USQ95487.1"/>
    <property type="molecule type" value="Genomic_DNA"/>
</dbReference>
<protein>
    <submittedName>
        <fullName evidence="3">Transporter substrate-binding domain-containing protein</fullName>
    </submittedName>
</protein>
<keyword evidence="4" id="KW-1185">Reference proteome</keyword>
<accession>A0ABY4ZU00</accession>